<organism evidence="2 3">
    <name type="scientific">Elsinoe batatas</name>
    <dbReference type="NCBI Taxonomy" id="2601811"/>
    <lineage>
        <taxon>Eukaryota</taxon>
        <taxon>Fungi</taxon>
        <taxon>Dikarya</taxon>
        <taxon>Ascomycota</taxon>
        <taxon>Pezizomycotina</taxon>
        <taxon>Dothideomycetes</taxon>
        <taxon>Dothideomycetidae</taxon>
        <taxon>Myriangiales</taxon>
        <taxon>Elsinoaceae</taxon>
        <taxon>Elsinoe</taxon>
    </lineage>
</organism>
<reference evidence="2" key="1">
    <citation type="submission" date="2021-07" db="EMBL/GenBank/DDBJ databases">
        <title>Elsinoe batatas strain:CRI-CJ2 Genome sequencing and assembly.</title>
        <authorList>
            <person name="Huang L."/>
        </authorList>
    </citation>
    <scope>NUCLEOTIDE SEQUENCE</scope>
    <source>
        <strain evidence="2">CRI-CJ2</strain>
    </source>
</reference>
<sequence>MQIFPTILMAVAALSTSTTLAAPYPSVLSDTPSASNLNETSIDIKRDTGDVCMLRGVFQKIMTIGSGGPGQARRIDNNNYFLFQRPGEARFRIDGNPVKSGWQTISSGLTGTAQNVDWYSDFNLSGWSKCRSSYDYHETDGTPEPREEGPCTQLGAHCVQCTVVFPC</sequence>
<dbReference type="AlphaFoldDB" id="A0A8K0PJF1"/>
<gene>
    <name evidence="2" type="ORF">KVT40_001256</name>
</gene>
<evidence type="ECO:0000313" key="3">
    <source>
        <dbReference type="Proteomes" id="UP000809789"/>
    </source>
</evidence>
<proteinExistence type="predicted"/>
<name>A0A8K0PJF1_9PEZI</name>
<keyword evidence="3" id="KW-1185">Reference proteome</keyword>
<accession>A0A8K0PJF1</accession>
<dbReference type="Proteomes" id="UP000809789">
    <property type="component" value="Unassembled WGS sequence"/>
</dbReference>
<feature type="signal peptide" evidence="1">
    <location>
        <begin position="1"/>
        <end position="21"/>
    </location>
</feature>
<evidence type="ECO:0000313" key="2">
    <source>
        <dbReference type="EMBL" id="KAG8632116.1"/>
    </source>
</evidence>
<feature type="chain" id="PRO_5035476850" evidence="1">
    <location>
        <begin position="22"/>
        <end position="167"/>
    </location>
</feature>
<comment type="caution">
    <text evidence="2">The sequence shown here is derived from an EMBL/GenBank/DDBJ whole genome shotgun (WGS) entry which is preliminary data.</text>
</comment>
<evidence type="ECO:0000256" key="1">
    <source>
        <dbReference type="SAM" id="SignalP"/>
    </source>
</evidence>
<dbReference type="EMBL" id="JAESVG020000001">
    <property type="protein sequence ID" value="KAG8632116.1"/>
    <property type="molecule type" value="Genomic_DNA"/>
</dbReference>
<protein>
    <submittedName>
        <fullName evidence="2">Uncharacterized protein</fullName>
    </submittedName>
</protein>
<dbReference type="OrthoDB" id="5399720at2759"/>
<keyword evidence="1" id="KW-0732">Signal</keyword>